<dbReference type="PANTHER" id="PTHR11347">
    <property type="entry name" value="CYCLIC NUCLEOTIDE PHOSPHODIESTERASE"/>
    <property type="match status" value="1"/>
</dbReference>
<sequence length="828" mass="91374">MEAYSSAELTVTNDRNLLNEVEVPCWLHRPEPEGLRYNFIWANKAAKQRFGQPLAPDVQATLLEGYPAPAANFVRSVMHHLYDSVIVKGRQVERRMDLKKGMKIVFDDIKPNECVADLVTKPFRLKAEGKQIVVCLTQVLSSFEASSSEGIRSLILQQQSPIHSYLFDREGHLITANLKAKAWLESKGGLQSTSIKLQELFGSSGTTTGQHEAEAALQAIFVEKRPSHRVTLRSMKSSGMKKWTMYEMWPATDSVVPQQAMLVSTLNVTHQRQLEMQLEAAKEQLLRQNVQLEASKCKLEADQANLQMRLKQALKLAKAPRTHVDTQAVADKAIALLDMVLEGDAMDLKEVMAVRNAMVGTTDLRQPLNLGDQLLHKSGLSTEVGQAMIDLLQGDSHSGSKRLAKTHLSISLQRDSGMLTQDKKTGPSFDKSRRLSQDVSQKMCLPAGASGLEAGEMKPALCASASDQCRPEEQVTSAIVPVVERLLQEAGSSWNFSVFELADATDNRPLSTLGFYLLKGSGLIHTFHLNEEKLACFLRAIEAGYSDCPYHSRTHAAGVLQTMHMLSQHGLIQDGVLDSALQLAGYLAAIVHDFGHPGLTNDFLIRTRHQLATTYNDISPLENMHVSATFQLTYTNKDMEFMDRTPPEIRNMLRASLIELVLGTDMKKHFATLSRFQAVGPPAAAEALGASEGHPYATTLGLPGHGQPCGRGRLASLPADSKLLIAQIALKAADIGHLSSPTEVHKRWTTQLTEEFFRQGDRERAMDLKISPLMDRNDSAGMVKSQVGFLEIVALPLFKSLSALIPGTQPILDGVMANYEYWNGFQHT</sequence>
<comment type="caution">
    <text evidence="10">The sequence shown here is derived from an EMBL/GenBank/DDBJ whole genome shotgun (WGS) entry which is preliminary data.</text>
</comment>
<keyword evidence="1 5" id="KW-0479">Metal-binding</keyword>
<name>A0AAW1T1C6_9CHLO</name>
<keyword evidence="7" id="KW-0175">Coiled coil</keyword>
<evidence type="ECO:0000256" key="6">
    <source>
        <dbReference type="RuleBase" id="RU363067"/>
    </source>
</evidence>
<accession>A0AAW1T1C6</accession>
<evidence type="ECO:0000256" key="4">
    <source>
        <dbReference type="PIRSR" id="PIRSR623088-2"/>
    </source>
</evidence>
<dbReference type="InterPro" id="IPR036971">
    <property type="entry name" value="PDEase_catalytic_dom_sf"/>
</dbReference>
<feature type="binding site" evidence="5">
    <location>
        <position position="593"/>
    </location>
    <ligand>
        <name>Zn(2+)</name>
        <dbReference type="ChEBI" id="CHEBI:29105"/>
        <label>1</label>
    </ligand>
</feature>
<evidence type="ECO:0000256" key="1">
    <source>
        <dbReference type="ARBA" id="ARBA00022723"/>
    </source>
</evidence>
<dbReference type="SMART" id="SM00471">
    <property type="entry name" value="HDc"/>
    <property type="match status" value="1"/>
</dbReference>
<proteinExistence type="inferred from homology"/>
<feature type="binding site" evidence="4">
    <location>
        <begin position="551"/>
        <end position="555"/>
    </location>
    <ligand>
        <name>AMP</name>
        <dbReference type="ChEBI" id="CHEBI:456215"/>
    </ligand>
</feature>
<dbReference type="Gene3D" id="1.10.1300.10">
    <property type="entry name" value="3'5'-cyclic nucleotide phosphodiesterase, catalytic domain"/>
    <property type="match status" value="1"/>
</dbReference>
<feature type="binding site" evidence="5">
    <location>
        <position position="555"/>
    </location>
    <ligand>
        <name>Zn(2+)</name>
        <dbReference type="ChEBI" id="CHEBI:29105"/>
        <label>1</label>
    </ligand>
</feature>
<dbReference type="GO" id="GO:0007165">
    <property type="term" value="P:signal transduction"/>
    <property type="evidence" value="ECO:0007669"/>
    <property type="project" value="InterPro"/>
</dbReference>
<feature type="region of interest" description="Disordered" evidence="8">
    <location>
        <begin position="414"/>
        <end position="433"/>
    </location>
</feature>
<dbReference type="PRINTS" id="PR00387">
    <property type="entry name" value="PDIESTERASE1"/>
</dbReference>
<dbReference type="GO" id="GO:0046872">
    <property type="term" value="F:metal ion binding"/>
    <property type="evidence" value="ECO:0007669"/>
    <property type="project" value="UniProtKB-KW"/>
</dbReference>
<dbReference type="CDD" id="cd00077">
    <property type="entry name" value="HDc"/>
    <property type="match status" value="1"/>
</dbReference>
<dbReference type="SUPFAM" id="SSF109604">
    <property type="entry name" value="HD-domain/PDEase-like"/>
    <property type="match status" value="1"/>
</dbReference>
<dbReference type="EC" id="3.1.4.-" evidence="6"/>
<keyword evidence="2 6" id="KW-0378">Hydrolase</keyword>
<dbReference type="InterPro" id="IPR023174">
    <property type="entry name" value="PDEase_CS"/>
</dbReference>
<dbReference type="InterPro" id="IPR003607">
    <property type="entry name" value="HD/PDEase_dom"/>
</dbReference>
<feature type="binding site" evidence="5">
    <location>
        <position position="734"/>
    </location>
    <ligand>
        <name>Zn(2+)</name>
        <dbReference type="ChEBI" id="CHEBI:29105"/>
        <label>1</label>
    </ligand>
</feature>
<protein>
    <recommendedName>
        <fullName evidence="6">Phosphodiesterase</fullName>
        <ecNumber evidence="6">3.1.4.-</ecNumber>
    </recommendedName>
</protein>
<feature type="active site" description="Proton donor" evidence="3">
    <location>
        <position position="551"/>
    </location>
</feature>
<evidence type="ECO:0000256" key="3">
    <source>
        <dbReference type="PIRSR" id="PIRSR623088-1"/>
    </source>
</evidence>
<comment type="cofactor">
    <cofactor evidence="6">
        <name>a divalent metal cation</name>
        <dbReference type="ChEBI" id="CHEBI:60240"/>
    </cofactor>
    <text evidence="6">Binds 2 divalent metal cations per subunit. Site 1 may preferentially bind zinc ions, while site 2 has a preference for magnesium and/or manganese ions.</text>
</comment>
<evidence type="ECO:0000256" key="7">
    <source>
        <dbReference type="SAM" id="Coils"/>
    </source>
</evidence>
<evidence type="ECO:0000313" key="11">
    <source>
        <dbReference type="Proteomes" id="UP001485043"/>
    </source>
</evidence>
<dbReference type="PROSITE" id="PS00126">
    <property type="entry name" value="PDEASE_I_1"/>
    <property type="match status" value="1"/>
</dbReference>
<feature type="domain" description="PDEase" evidence="9">
    <location>
        <begin position="471"/>
        <end position="828"/>
    </location>
</feature>
<feature type="binding site" evidence="4">
    <location>
        <position position="734"/>
    </location>
    <ligand>
        <name>AMP</name>
        <dbReference type="ChEBI" id="CHEBI:456215"/>
    </ligand>
</feature>
<evidence type="ECO:0000256" key="2">
    <source>
        <dbReference type="ARBA" id="ARBA00022801"/>
    </source>
</evidence>
<evidence type="ECO:0000256" key="5">
    <source>
        <dbReference type="PIRSR" id="PIRSR623088-3"/>
    </source>
</evidence>
<gene>
    <name evidence="10" type="ORF">WJX84_008465</name>
</gene>
<dbReference type="AlphaFoldDB" id="A0AAW1T1C6"/>
<evidence type="ECO:0000259" key="9">
    <source>
        <dbReference type="PROSITE" id="PS51845"/>
    </source>
</evidence>
<feature type="compositionally biased region" description="Basic and acidic residues" evidence="8">
    <location>
        <begin position="421"/>
        <end position="433"/>
    </location>
</feature>
<dbReference type="InterPro" id="IPR002073">
    <property type="entry name" value="PDEase_catalytic_dom"/>
</dbReference>
<dbReference type="PROSITE" id="PS51845">
    <property type="entry name" value="PDEASE_I_2"/>
    <property type="match status" value="1"/>
</dbReference>
<evidence type="ECO:0000313" key="10">
    <source>
        <dbReference type="EMBL" id="KAK9863546.1"/>
    </source>
</evidence>
<feature type="binding site" evidence="5">
    <location>
        <position position="592"/>
    </location>
    <ligand>
        <name>Zn(2+)</name>
        <dbReference type="ChEBI" id="CHEBI:29105"/>
        <label>1</label>
    </ligand>
</feature>
<feature type="binding site" evidence="4">
    <location>
        <position position="593"/>
    </location>
    <ligand>
        <name>AMP</name>
        <dbReference type="ChEBI" id="CHEBI:456215"/>
    </ligand>
</feature>
<keyword evidence="11" id="KW-1185">Reference proteome</keyword>
<dbReference type="Pfam" id="PF00233">
    <property type="entry name" value="PDEase_I"/>
    <property type="match status" value="1"/>
</dbReference>
<feature type="binding site" evidence="5">
    <location>
        <position position="593"/>
    </location>
    <ligand>
        <name>Zn(2+)</name>
        <dbReference type="ChEBI" id="CHEBI:29105"/>
        <label>2</label>
    </ligand>
</feature>
<dbReference type="Proteomes" id="UP001485043">
    <property type="component" value="Unassembled WGS sequence"/>
</dbReference>
<dbReference type="EMBL" id="JALJOV010000458">
    <property type="protein sequence ID" value="KAK9863546.1"/>
    <property type="molecule type" value="Genomic_DNA"/>
</dbReference>
<dbReference type="InterPro" id="IPR023088">
    <property type="entry name" value="PDEase"/>
</dbReference>
<reference evidence="10 11" key="1">
    <citation type="journal article" date="2024" name="Nat. Commun.">
        <title>Phylogenomics reveals the evolutionary origins of lichenization in chlorophyte algae.</title>
        <authorList>
            <person name="Puginier C."/>
            <person name="Libourel C."/>
            <person name="Otte J."/>
            <person name="Skaloud P."/>
            <person name="Haon M."/>
            <person name="Grisel S."/>
            <person name="Petersen M."/>
            <person name="Berrin J.G."/>
            <person name="Delaux P.M."/>
            <person name="Dal Grande F."/>
            <person name="Keller J."/>
        </authorList>
    </citation>
    <scope>NUCLEOTIDE SEQUENCE [LARGE SCALE GENOMIC DNA]</scope>
    <source>
        <strain evidence="10 11">SAG 2523</strain>
    </source>
</reference>
<feature type="binding site" evidence="4">
    <location>
        <position position="786"/>
    </location>
    <ligand>
        <name>AMP</name>
        <dbReference type="ChEBI" id="CHEBI:456215"/>
    </ligand>
</feature>
<organism evidence="10 11">
    <name type="scientific">Apatococcus fuscideae</name>
    <dbReference type="NCBI Taxonomy" id="2026836"/>
    <lineage>
        <taxon>Eukaryota</taxon>
        <taxon>Viridiplantae</taxon>
        <taxon>Chlorophyta</taxon>
        <taxon>core chlorophytes</taxon>
        <taxon>Trebouxiophyceae</taxon>
        <taxon>Chlorellales</taxon>
        <taxon>Chlorellaceae</taxon>
        <taxon>Apatococcus</taxon>
    </lineage>
</organism>
<evidence type="ECO:0000256" key="8">
    <source>
        <dbReference type="SAM" id="MobiDB-lite"/>
    </source>
</evidence>
<dbReference type="GO" id="GO:0004114">
    <property type="term" value="F:3',5'-cyclic-nucleotide phosphodiesterase activity"/>
    <property type="evidence" value="ECO:0007669"/>
    <property type="project" value="InterPro"/>
</dbReference>
<feature type="coiled-coil region" evidence="7">
    <location>
        <begin position="271"/>
        <end position="298"/>
    </location>
</feature>
<comment type="similarity">
    <text evidence="6">Belongs to the cyclic nucleotide phosphodiesterase family.</text>
</comment>